<dbReference type="SUPFAM" id="SSF101898">
    <property type="entry name" value="NHL repeat"/>
    <property type="match status" value="1"/>
</dbReference>
<protein>
    <recommendedName>
        <fullName evidence="15">EGF-like domain-containing protein</fullName>
    </recommendedName>
</protein>
<keyword evidence="4 14" id="KW-0812">Transmembrane</keyword>
<feature type="repeat" description="LDL-receptor class B" evidence="12">
    <location>
        <begin position="1458"/>
        <end position="1499"/>
    </location>
</feature>
<feature type="repeat" description="LDL-receptor class B" evidence="12">
    <location>
        <begin position="1664"/>
        <end position="1707"/>
    </location>
</feature>
<dbReference type="CDD" id="cd00054">
    <property type="entry name" value="EGF_CA"/>
    <property type="match status" value="1"/>
</dbReference>
<dbReference type="Pfam" id="PF14670">
    <property type="entry name" value="FXa_inhibition"/>
    <property type="match status" value="3"/>
</dbReference>
<feature type="repeat" description="LDL-receptor class B" evidence="12">
    <location>
        <begin position="658"/>
        <end position="700"/>
    </location>
</feature>
<feature type="repeat" description="LDL-receptor class B" evidence="12">
    <location>
        <begin position="440"/>
        <end position="482"/>
    </location>
</feature>
<evidence type="ECO:0000256" key="11">
    <source>
        <dbReference type="PROSITE-ProRule" id="PRU00124"/>
    </source>
</evidence>
<dbReference type="InterPro" id="IPR036055">
    <property type="entry name" value="LDL_receptor-like_sf"/>
</dbReference>
<feature type="domain" description="EGF-like" evidence="15">
    <location>
        <begin position="248"/>
        <end position="263"/>
    </location>
</feature>
<dbReference type="EMBL" id="JAJSOF020000001">
    <property type="protein sequence ID" value="KAJ4450765.1"/>
    <property type="molecule type" value="Genomic_DNA"/>
</dbReference>
<dbReference type="PANTHER" id="PTHR46513:SF41">
    <property type="entry name" value="LOW-DENSITY LIPOPROTEIN RECEPTOR-RELATED PROTEIN"/>
    <property type="match status" value="1"/>
</dbReference>
<dbReference type="Proteomes" id="UP001148838">
    <property type="component" value="Unassembled WGS sequence"/>
</dbReference>
<dbReference type="SUPFAM" id="SSF57424">
    <property type="entry name" value="LDL receptor-like module"/>
    <property type="match status" value="3"/>
</dbReference>
<name>A0ABQ8TZS8_PERAM</name>
<dbReference type="PROSITE" id="PS50068">
    <property type="entry name" value="LDLRA_2"/>
    <property type="match status" value="4"/>
</dbReference>
<feature type="disulfide bond" evidence="11">
    <location>
        <begin position="71"/>
        <end position="86"/>
    </location>
</feature>
<keyword evidence="10" id="KW-0325">Glycoprotein</keyword>
<comment type="caution">
    <text evidence="11">Lacks conserved residue(s) required for the propagation of feature annotation.</text>
</comment>
<feature type="disulfide bond" evidence="11">
    <location>
        <begin position="94"/>
        <end position="106"/>
    </location>
</feature>
<dbReference type="PROSITE" id="PS01209">
    <property type="entry name" value="LDLRA_1"/>
    <property type="match status" value="2"/>
</dbReference>
<feature type="disulfide bond" evidence="11">
    <location>
        <begin position="30"/>
        <end position="45"/>
    </location>
</feature>
<dbReference type="SUPFAM" id="SSF57196">
    <property type="entry name" value="EGF/Laminin"/>
    <property type="match status" value="1"/>
</dbReference>
<dbReference type="SMART" id="SM00181">
    <property type="entry name" value="EGF"/>
    <property type="match status" value="6"/>
</dbReference>
<dbReference type="InterPro" id="IPR000742">
    <property type="entry name" value="EGF"/>
</dbReference>
<feature type="repeat" description="LDL-receptor class B" evidence="12">
    <location>
        <begin position="1328"/>
        <end position="1370"/>
    </location>
</feature>
<gene>
    <name evidence="16" type="ORF">ANN_02195</name>
</gene>
<feature type="transmembrane region" description="Helical" evidence="14">
    <location>
        <begin position="1983"/>
        <end position="2006"/>
    </location>
</feature>
<keyword evidence="9" id="KW-0675">Receptor</keyword>
<evidence type="ECO:0000256" key="1">
    <source>
        <dbReference type="ARBA" id="ARBA00004167"/>
    </source>
</evidence>
<reference evidence="16 17" key="1">
    <citation type="journal article" date="2022" name="Allergy">
        <title>Genome assembly and annotation of Periplaneta americana reveal a comprehensive cockroach allergen profile.</title>
        <authorList>
            <person name="Wang L."/>
            <person name="Xiong Q."/>
            <person name="Saelim N."/>
            <person name="Wang L."/>
            <person name="Nong W."/>
            <person name="Wan A.T."/>
            <person name="Shi M."/>
            <person name="Liu X."/>
            <person name="Cao Q."/>
            <person name="Hui J.H.L."/>
            <person name="Sookrung N."/>
            <person name="Leung T.F."/>
            <person name="Tungtrongchitr A."/>
            <person name="Tsui S.K.W."/>
        </authorList>
    </citation>
    <scope>NUCLEOTIDE SEQUENCE [LARGE SCALE GENOMIC DNA]</scope>
    <source>
        <strain evidence="16">PWHHKU_190912</strain>
    </source>
</reference>
<evidence type="ECO:0000256" key="13">
    <source>
        <dbReference type="SAM" id="MobiDB-lite"/>
    </source>
</evidence>
<organism evidence="16 17">
    <name type="scientific">Periplaneta americana</name>
    <name type="common">American cockroach</name>
    <name type="synonym">Blatta americana</name>
    <dbReference type="NCBI Taxonomy" id="6978"/>
    <lineage>
        <taxon>Eukaryota</taxon>
        <taxon>Metazoa</taxon>
        <taxon>Ecdysozoa</taxon>
        <taxon>Arthropoda</taxon>
        <taxon>Hexapoda</taxon>
        <taxon>Insecta</taxon>
        <taxon>Pterygota</taxon>
        <taxon>Neoptera</taxon>
        <taxon>Polyneoptera</taxon>
        <taxon>Dictyoptera</taxon>
        <taxon>Blattodea</taxon>
        <taxon>Blattoidea</taxon>
        <taxon>Blattidae</taxon>
        <taxon>Blattinae</taxon>
        <taxon>Periplaneta</taxon>
    </lineage>
</organism>
<dbReference type="InterPro" id="IPR012337">
    <property type="entry name" value="RNaseH-like_sf"/>
</dbReference>
<keyword evidence="2" id="KW-0245">EGF-like domain</keyword>
<dbReference type="PANTHER" id="PTHR46513">
    <property type="entry name" value="VITELLOGENIN RECEPTOR-LIKE PROTEIN-RELATED-RELATED"/>
    <property type="match status" value="1"/>
</dbReference>
<dbReference type="PROSITE" id="PS01187">
    <property type="entry name" value="EGF_CA"/>
    <property type="match status" value="1"/>
</dbReference>
<comment type="subcellular location">
    <subcellularLocation>
        <location evidence="1">Membrane</location>
        <topology evidence="1">Single-pass membrane protein</topology>
    </subcellularLocation>
</comment>
<feature type="repeat" description="LDL-receptor class B" evidence="12">
    <location>
        <begin position="396"/>
        <end position="439"/>
    </location>
</feature>
<dbReference type="InterPro" id="IPR023415">
    <property type="entry name" value="LDLR_class-A_CS"/>
</dbReference>
<feature type="disulfide bond" evidence="11">
    <location>
        <begin position="11"/>
        <end position="23"/>
    </location>
</feature>
<proteinExistence type="predicted"/>
<keyword evidence="6 14" id="KW-1133">Transmembrane helix</keyword>
<dbReference type="SMART" id="SM00192">
    <property type="entry name" value="LDLa"/>
    <property type="match status" value="4"/>
</dbReference>
<evidence type="ECO:0000256" key="9">
    <source>
        <dbReference type="ARBA" id="ARBA00023170"/>
    </source>
</evidence>
<dbReference type="Pfam" id="PF07645">
    <property type="entry name" value="EGF_CA"/>
    <property type="match status" value="1"/>
</dbReference>
<dbReference type="InterPro" id="IPR000033">
    <property type="entry name" value="LDLR_classB_rpt"/>
</dbReference>
<accession>A0ABQ8TZS8</accession>
<keyword evidence="8 11" id="KW-1015">Disulfide bond</keyword>
<feature type="repeat" description="LDL-receptor class B" evidence="12">
    <location>
        <begin position="1751"/>
        <end position="1794"/>
    </location>
</feature>
<dbReference type="SMART" id="SM00179">
    <property type="entry name" value="EGF_CA"/>
    <property type="match status" value="3"/>
</dbReference>
<feature type="disulfide bond" evidence="11">
    <location>
        <begin position="165"/>
        <end position="180"/>
    </location>
</feature>
<keyword evidence="17" id="KW-1185">Reference proteome</keyword>
<evidence type="ECO:0000256" key="10">
    <source>
        <dbReference type="ARBA" id="ARBA00023180"/>
    </source>
</evidence>
<feature type="disulfide bond" evidence="11">
    <location>
        <begin position="52"/>
        <end position="64"/>
    </location>
</feature>
<feature type="repeat" description="LDL-receptor class B" evidence="12">
    <location>
        <begin position="353"/>
        <end position="395"/>
    </location>
</feature>
<dbReference type="InterPro" id="IPR018097">
    <property type="entry name" value="EGF_Ca-bd_CS"/>
</dbReference>
<feature type="repeat" description="LDL-receptor class B" evidence="12">
    <location>
        <begin position="822"/>
        <end position="864"/>
    </location>
</feature>
<evidence type="ECO:0000259" key="15">
    <source>
        <dbReference type="PROSITE" id="PS01186"/>
    </source>
</evidence>
<dbReference type="SMART" id="SM00135">
    <property type="entry name" value="LY"/>
    <property type="match status" value="20"/>
</dbReference>
<keyword evidence="3" id="KW-0254">Endocytosis</keyword>
<dbReference type="InterPro" id="IPR050778">
    <property type="entry name" value="Cueball_EGF_LRP_Nidogen"/>
</dbReference>
<dbReference type="SUPFAM" id="SSF63825">
    <property type="entry name" value="YWTD domain"/>
    <property type="match status" value="3"/>
</dbReference>
<evidence type="ECO:0000256" key="14">
    <source>
        <dbReference type="SAM" id="Phobius"/>
    </source>
</evidence>
<dbReference type="Pfam" id="PF00058">
    <property type="entry name" value="Ldl_recept_b"/>
    <property type="match status" value="13"/>
</dbReference>
<feature type="repeat" description="LDL-receptor class B" evidence="12">
    <location>
        <begin position="1795"/>
        <end position="1836"/>
    </location>
</feature>
<keyword evidence="5" id="KW-0677">Repeat</keyword>
<dbReference type="InterPro" id="IPR049883">
    <property type="entry name" value="NOTCH1_EGF-like"/>
</dbReference>
<feature type="repeat" description="LDL-receptor class B" evidence="12">
    <location>
        <begin position="1708"/>
        <end position="1750"/>
    </location>
</feature>
<feature type="disulfide bond" evidence="11">
    <location>
        <begin position="18"/>
        <end position="36"/>
    </location>
</feature>
<evidence type="ECO:0000256" key="2">
    <source>
        <dbReference type="ARBA" id="ARBA00022536"/>
    </source>
</evidence>
<feature type="repeat" description="LDL-receptor class B" evidence="12">
    <location>
        <begin position="615"/>
        <end position="657"/>
    </location>
</feature>
<feature type="repeat" description="LDL-receptor class B" evidence="12">
    <location>
        <begin position="310"/>
        <end position="352"/>
    </location>
</feature>
<dbReference type="PRINTS" id="PR00261">
    <property type="entry name" value="LDLRECEPTOR"/>
</dbReference>
<dbReference type="Pfam" id="PF00057">
    <property type="entry name" value="Ldl_recept_a"/>
    <property type="match status" value="3"/>
</dbReference>
<evidence type="ECO:0000256" key="4">
    <source>
        <dbReference type="ARBA" id="ARBA00022692"/>
    </source>
</evidence>
<evidence type="ECO:0000256" key="12">
    <source>
        <dbReference type="PROSITE-ProRule" id="PRU00461"/>
    </source>
</evidence>
<feature type="region of interest" description="Disordered" evidence="13">
    <location>
        <begin position="1916"/>
        <end position="1936"/>
    </location>
</feature>
<evidence type="ECO:0000256" key="6">
    <source>
        <dbReference type="ARBA" id="ARBA00022989"/>
    </source>
</evidence>
<dbReference type="PROSITE" id="PS01186">
    <property type="entry name" value="EGF_2"/>
    <property type="match status" value="1"/>
</dbReference>
<dbReference type="Gene3D" id="3.30.420.10">
    <property type="entry name" value="Ribonuclease H-like superfamily/Ribonuclease H"/>
    <property type="match status" value="1"/>
</dbReference>
<dbReference type="InterPro" id="IPR009030">
    <property type="entry name" value="Growth_fac_rcpt_cys_sf"/>
</dbReference>
<dbReference type="Gene3D" id="4.10.400.10">
    <property type="entry name" value="Low-density Lipoprotein Receptor"/>
    <property type="match status" value="4"/>
</dbReference>
<comment type="caution">
    <text evidence="16">The sequence shown here is derived from an EMBL/GenBank/DDBJ whole genome shotgun (WGS) entry which is preliminary data.</text>
</comment>
<feature type="non-terminal residue" evidence="16">
    <location>
        <position position="1"/>
    </location>
</feature>
<feature type="disulfide bond" evidence="11">
    <location>
        <begin position="113"/>
        <end position="128"/>
    </location>
</feature>
<dbReference type="SUPFAM" id="SSF57184">
    <property type="entry name" value="Growth factor receptor domain"/>
    <property type="match status" value="1"/>
</dbReference>
<evidence type="ECO:0000313" key="16">
    <source>
        <dbReference type="EMBL" id="KAJ4450765.1"/>
    </source>
</evidence>
<dbReference type="InterPro" id="IPR002172">
    <property type="entry name" value="LDrepeatLR_classA_rpt"/>
</dbReference>
<feature type="disulfide bond" evidence="11">
    <location>
        <begin position="59"/>
        <end position="77"/>
    </location>
</feature>
<evidence type="ECO:0000256" key="7">
    <source>
        <dbReference type="ARBA" id="ARBA00023136"/>
    </source>
</evidence>
<dbReference type="InterPro" id="IPR001881">
    <property type="entry name" value="EGF-like_Ca-bd_dom"/>
</dbReference>
<keyword evidence="7 14" id="KW-0472">Membrane</keyword>
<dbReference type="InterPro" id="IPR036397">
    <property type="entry name" value="RNaseH_sf"/>
</dbReference>
<evidence type="ECO:0000256" key="8">
    <source>
        <dbReference type="ARBA" id="ARBA00023157"/>
    </source>
</evidence>
<feature type="region of interest" description="Disordered" evidence="13">
    <location>
        <begin position="2088"/>
        <end position="2118"/>
    </location>
</feature>
<feature type="repeat" description="LDL-receptor class B" evidence="12">
    <location>
        <begin position="1371"/>
        <end position="1413"/>
    </location>
</feature>
<dbReference type="CDD" id="cd00112">
    <property type="entry name" value="LDLa"/>
    <property type="match status" value="3"/>
</dbReference>
<evidence type="ECO:0000256" key="5">
    <source>
        <dbReference type="ARBA" id="ARBA00022737"/>
    </source>
</evidence>
<dbReference type="Gene3D" id="2.10.25.10">
    <property type="entry name" value="Laminin"/>
    <property type="match status" value="3"/>
</dbReference>
<dbReference type="Gene3D" id="2.120.10.30">
    <property type="entry name" value="TolB, C-terminal domain"/>
    <property type="match status" value="5"/>
</dbReference>
<feature type="repeat" description="LDL-receptor class B" evidence="12">
    <location>
        <begin position="1414"/>
        <end position="1457"/>
    </location>
</feature>
<evidence type="ECO:0000256" key="3">
    <source>
        <dbReference type="ARBA" id="ARBA00022583"/>
    </source>
</evidence>
<evidence type="ECO:0000313" key="17">
    <source>
        <dbReference type="Proteomes" id="UP001148838"/>
    </source>
</evidence>
<feature type="repeat" description="LDL-receptor class B" evidence="12">
    <location>
        <begin position="778"/>
        <end position="821"/>
    </location>
</feature>
<sequence length="2118" mass="236871">TVISEIEPPSCSQGEFQCAYPRCVRQEFRCDGDDDCGDWSDEDDCPKVDGNCGTGEFKCNSGKCIPERWRCDEEKDCESGEDEDGCVEKRPRTCGPDEFSCSSGSCILKTWVCDGVQDCSRGEDEEKCEATCEDTQFRCGNVSSNDSTSASSRSTIACIGKKHVCDGKKDCPKGEDERNCPHKKECEPGSKCHQQCVLLADGTDACSCHTGYTINSDGYSCRDIDECLYEVDPVCSQTCNNTVGSFTCGCMTGYVLRPDGRTCKALGAAPTLIFANRVDIRQVSLNSARYTSLLKGLHNAIALDYHYKKGLIYWSDVSMDVIRRATLNGTGAIDVIRWGLESPSGVAIDWIHDCIFWTDSGTRRVEVATLDGRIRIIIASNDLDKPRAIAAHPGEAIIFWTDWGPNPKIEQAEMDGSNRKAIITESLFWPNGLCIDYTMSRIYWADAKHHVIESSKFDGTDRKKVIGKGLPHPFALTLFEDAIYWTDWHTKSISTANKITGTGFKTIHSGLHFPMDIHTYHPQRQPQYPNRCGNNNGGCSHLCLPNKRGYQCMCPMGLKLHTDRRNCDSTPTKLLLFARKKDLRMRQLENSEVDMVIPVDGIQSAVALAWDSDSDSIFWTDVESDTISRAHLNGSQQRVIVNSNLESPAGLAVDWVTNKLYWTDAGTNRIEVSNLDGSMRGLLVWEGLDKPRDIVVDPIGKCYVIFYMSVLFIEILAFIKNSETCGTKHKNALSKATGKKISLLPTVIATSSRKAQFASDLCKAFLAAEIPLWKVQGGFMYWSDWGTVPKIERAGMDGSQRAPFITHNLTWPNGLAIDHDHGRLYWADGGTKAIEFASLDAKGRTVLIGSDLPHPFGLAVFGDKIYWTDWDTSSIHMADKQTGKNKTILRSGVSGLMDVRVFHRGRQPVRSMCQIQNGGCSHLCLLAPQPKGHTCSCPIGIKLLHFRIVFQWIPSHCGILGNENADALAKKGSTATYRPVTKSTYYSVKRFIKSTYLDFNKQNLITQSQGKKWNSLHHNPQLIPDLPRKSSVAAFRLATGSGGGWNVGKVRRGVRREDCVSLYVERRSPRGMRMRVRSRLGPVALSRSLVSPFQTYDIAKMNRVRDLKVVNFFNLTIEEKLRIKERGRPVPDIKLIQTTKCKGKEVKRKFNCNVYSTYEWICGCDETNFHYCFPCLLLREARMLLFPNCTPIDKCHQPPLATGHDCLAKHLHRIGICQSPNCPLYNSNQEMDLQHLKICASMADHDNIFEKYWSARELRALMIVVVMVITSSQDDGRTCALGPTNSLIFAHRVDIRQISLDVPYIVDVVLPLPPLKNAIAVDVDRKTGEIYWTDTAEDVIQKATPDGKRIESIIVDGLETADGIVVDSTGRKIYWTDAGRNSIEVAELDGQNRKVLVWSGLESPRAIALHYHHGLMYWSDWGKNARIEQADMDGDNRLTLISDGLGWPNGLAIDRPAGRLYWNDGQRKTIESSDLSGRDRRVVVTDVPHPYGLVIVGTHMYWTDWQTKALHRADKVNGTDNTIIRGKLEGLMDIRSVQVLSEYYKMLLLVTVVFSMKAAVCLSDSVPHPLQVDNVAENACGRNNGGCSHLCLRTPSSYTCACPTGIVLRADGQTCNTSPTSYLLFATRSTLARVSLDTPELWDVTLPIPDVHNAIAVDFHWRKQKIYYTDVFLDIIRSVDMHNLTSTETIISTNLTTPDGLAVDWIADNIYWTDAGRKVLEVARLDGSSRKVVIRDGLDEPRALAMFPRQGYLYWTDWGDNPKIERSFLDGSSRRIVVDTDLGFPNGLALDYTARRLYWADALRDRIETSDLHGRNRVHLVPEATHPFGLTQYGDHIYWTDWYRKSVERADKTTGKDRIVIRTDLDGVMEIRAVAAGRQTGWTPCAVHNGGCTHLCLFRQRSYVCACPDTPDDRPCSTEPSIVVPNKSTPGADDTESDVDMYDDDEDEAVVPITPPNNRVGLVNGDEFEKRDEGKKKEITSHIFIITILLCLLGVAVMMMVTIIYVRRSCQKKYLYATGRSVLTFSNPNYNASSSEVEANSAQADKRPFLWKRLKYDKSQERVYNVHDDKQAASPEVVSLIPTVVTPNKCSDTATPEHIATPPPTPPQRLDSISLKAG</sequence>
<dbReference type="SUPFAM" id="SSF53098">
    <property type="entry name" value="Ribonuclease H-like"/>
    <property type="match status" value="1"/>
</dbReference>
<dbReference type="InterPro" id="IPR011042">
    <property type="entry name" value="6-blade_b-propeller_TolB-like"/>
</dbReference>
<dbReference type="PROSITE" id="PS51120">
    <property type="entry name" value="LDLRB"/>
    <property type="match status" value="16"/>
</dbReference>
<feature type="disulfide bond" evidence="11">
    <location>
        <begin position="101"/>
        <end position="119"/>
    </location>
</feature>